<feature type="compositionally biased region" description="Polar residues" evidence="1">
    <location>
        <begin position="1184"/>
        <end position="1197"/>
    </location>
</feature>
<feature type="transmembrane region" description="Helical" evidence="2">
    <location>
        <begin position="1568"/>
        <end position="1599"/>
    </location>
</feature>
<keyword evidence="2" id="KW-0812">Transmembrane</keyword>
<feature type="region of interest" description="Disordered" evidence="1">
    <location>
        <begin position="447"/>
        <end position="467"/>
    </location>
</feature>
<protein>
    <submittedName>
        <fullName evidence="3">Uncharacterized protein</fullName>
    </submittedName>
</protein>
<keyword evidence="2" id="KW-1133">Transmembrane helix</keyword>
<feature type="compositionally biased region" description="Basic residues" evidence="1">
    <location>
        <begin position="54"/>
        <end position="64"/>
    </location>
</feature>
<feature type="compositionally biased region" description="Basic and acidic residues" evidence="1">
    <location>
        <begin position="732"/>
        <end position="741"/>
    </location>
</feature>
<name>A0A7R8ZRP2_9CRUS</name>
<feature type="compositionally biased region" description="Polar residues" evidence="1">
    <location>
        <begin position="1540"/>
        <end position="1550"/>
    </location>
</feature>
<feature type="region of interest" description="Disordered" evidence="1">
    <location>
        <begin position="1184"/>
        <end position="1209"/>
    </location>
</feature>
<evidence type="ECO:0000256" key="2">
    <source>
        <dbReference type="SAM" id="Phobius"/>
    </source>
</evidence>
<reference evidence="3" key="1">
    <citation type="submission" date="2020-11" db="EMBL/GenBank/DDBJ databases">
        <authorList>
            <person name="Tran Van P."/>
        </authorList>
    </citation>
    <scope>NUCLEOTIDE SEQUENCE</scope>
</reference>
<sequence>MTPTNRGVVPIDLSVAFNPQAKNIPVASDSIRETNDGDGSLPGCKRWKSRLQYHPKKSKGKRWNSKSPYQPKGSALSPAVARVPYGRGRTLEAREVKLPSDFRPLCKPFLDQNASDKFASMTFLSDTLDSIESFNRTIPNPIIPLKKSTHEFHVTRKTSLWKFGQGNHRSDLSVVPFAPGEERTPDNLPLTKEKVSPSKRRSSVTLCQYETKSGVECGFGVDGPVPGNTFGCTNDCNVSAQYQNCNQRNSLYYIAQQQRLNRRLNPDCRTRLPLDLSQGCLGGPCDNSWNGSQAFNPRSSWFTSRNSQDISLRLSNADMCRKAIHATVERWFGENLLMAQQCCGGQVDFSNNCAYNTSCTAPPTDSFPRSNVPAGTSYLSKQPIIPGDCVKESFGPGFSNMANNKTASMPDTQPGSLTITRTGEDIKRVDGTQTPGMMFQSPEMMSQSLGTMSQPPGMTTQPTTDPVSKTISAVRPSIGITKSSFRASLGVPGPQFPTVSKVLLLGPSSNEIRPTQTEVTKFATPEARMQDGPSSLGSFRAMNNNPDQQRTFEPAIQMKEGEFTNWTPKQNTSPQNAVNFIPALRTTNTFDNRSKIDMVQDSSPKVGETGIRLSYQNSGNRFPSDVSPEKRNDFLSNPFLRFQNKAADVASYPEEQQHKRTDTSFRPASQEETVIFSMTLPKYNSLNLSKMSNVVPRNCKENSSTNQTNKSAFKVVADFNANSTKKQNPPFKSEHQRDTPYTKKGPTASPKSPISEQFSETTPSDTTYTVVAPPPSPFMAKEDQQPSNGEPTAVRKFSLLPLARRRKFSVPEKEGSSFTSGKAVRTASSTFCVPVISKQQKFKWAERAGESKKLKPFFRRRRRKHAFIAECWESVSKSKLVESISSTSRIMTDHATAGHSYESQIPQSLCKRAPQALPYWNSSYIQGPSDVSLAQDVSSYPARHQGNPLNDPRIRSQQEDYSKQIPYSRYGARPGIQESLYGYHDACYEDYDEPCCDPTAYENPFPNSMVLQFPPTPQRNSLFRKQYSPMYPNSNYSPAYSHPMSYNFGRNRRSQDNFNFPLEDDPLSNDFRTVAEERQTTTTCEKTVLNPDNTVTSCKKICTVVNKVSHVVSNQETQCDDNDDPDYSNLLYEVADEGVSTVPRIPTSHKQKRTENVAAGFDEELESFKQRIQEIKRLTSNESLQAVQTRSKVSSGNDAEEKDHGVKQKYSTQYMSKGKQTENQDKLGVTEQVNASIQFSKSKFHFLKFLENGKWKPSVKSYEEMRTSMKRFPKPRKKCLEIGVVKDINTRKDRSNQKYQVASGINFESSVKELDPDNNESCDFEVQNLIPRPYLFNYGPTAKLVNDWDLARQRSLLASRQKKELRCDIFQNNKEAEKRIHKNSLQSDEELFLNHYRNRKAMGGFLVLPSVQMNRDSSWASHWEMPVSKHPRRSNSMLEETPSVVIHRRLWQNDARNTVFPKVANASIQTLKHDGAASVDFELRPKFSEEKDKISVGSLPTDAFNFELPRVSKSELDWSNSSKISVLQISAASIHYSTINCSNNDSNATKPESPGSPEGEEEDSETEYIIALSIFAAMAAVFLLMSFSTTSVIVGHAVYKRQQKKEEKGGSHHGGAAEISSDAEALIAPQSASPEESIFFPPNSISNTVHNRVKNLNKEFSHSAPK</sequence>
<organism evidence="3">
    <name type="scientific">Cyprideis torosa</name>
    <dbReference type="NCBI Taxonomy" id="163714"/>
    <lineage>
        <taxon>Eukaryota</taxon>
        <taxon>Metazoa</taxon>
        <taxon>Ecdysozoa</taxon>
        <taxon>Arthropoda</taxon>
        <taxon>Crustacea</taxon>
        <taxon>Oligostraca</taxon>
        <taxon>Ostracoda</taxon>
        <taxon>Podocopa</taxon>
        <taxon>Podocopida</taxon>
        <taxon>Cytherocopina</taxon>
        <taxon>Cytheroidea</taxon>
        <taxon>Cytherideidae</taxon>
        <taxon>Cyprideis</taxon>
    </lineage>
</organism>
<feature type="region of interest" description="Disordered" evidence="1">
    <location>
        <begin position="1604"/>
        <end position="1646"/>
    </location>
</feature>
<feature type="region of interest" description="Disordered" evidence="1">
    <location>
        <begin position="720"/>
        <end position="769"/>
    </location>
</feature>
<keyword evidence="2" id="KW-0472">Membrane</keyword>
<dbReference type="EMBL" id="OB663906">
    <property type="protein sequence ID" value="CAD7231820.1"/>
    <property type="molecule type" value="Genomic_DNA"/>
</dbReference>
<gene>
    <name evidence="3" type="ORF">CTOB1V02_LOCUS9663</name>
</gene>
<feature type="region of interest" description="Disordered" evidence="1">
    <location>
        <begin position="1540"/>
        <end position="1563"/>
    </location>
</feature>
<evidence type="ECO:0000256" key="1">
    <source>
        <dbReference type="SAM" id="MobiDB-lite"/>
    </source>
</evidence>
<feature type="compositionally biased region" description="Polar residues" evidence="1">
    <location>
        <begin position="749"/>
        <end position="769"/>
    </location>
</feature>
<feature type="region of interest" description="Disordered" evidence="1">
    <location>
        <begin position="54"/>
        <end position="77"/>
    </location>
</feature>
<evidence type="ECO:0000313" key="3">
    <source>
        <dbReference type="EMBL" id="CAD7231820.1"/>
    </source>
</evidence>
<accession>A0A7R8ZRP2</accession>
<proteinExistence type="predicted"/>